<dbReference type="EMBL" id="CP064791">
    <property type="protein sequence ID" value="QSG14734.1"/>
    <property type="molecule type" value="Genomic_DNA"/>
</dbReference>
<dbReference type="PANTHER" id="PTHR48098">
    <property type="entry name" value="ENTEROCHELIN ESTERASE-RELATED"/>
    <property type="match status" value="1"/>
</dbReference>
<name>A0A897NQL4_9EURY</name>
<proteinExistence type="predicted"/>
<accession>A0A897NQL4</accession>
<dbReference type="InterPro" id="IPR000801">
    <property type="entry name" value="Esterase-like"/>
</dbReference>
<dbReference type="Proteomes" id="UP000663292">
    <property type="component" value="Chromosome"/>
</dbReference>
<dbReference type="RefSeq" id="WP_229122781.1">
    <property type="nucleotide sequence ID" value="NZ_CP064791.1"/>
</dbReference>
<keyword evidence="2" id="KW-0378">Hydrolase</keyword>
<evidence type="ECO:0000313" key="3">
    <source>
        <dbReference type="Proteomes" id="UP000663292"/>
    </source>
</evidence>
<dbReference type="AlphaFoldDB" id="A0A897NQL4"/>
<dbReference type="PANTHER" id="PTHR48098:SF6">
    <property type="entry name" value="FERRI-BACILLIBACTIN ESTERASE BESA"/>
    <property type="match status" value="1"/>
</dbReference>
<dbReference type="SUPFAM" id="SSF53474">
    <property type="entry name" value="alpha/beta-Hydrolases"/>
    <property type="match status" value="1"/>
</dbReference>
<dbReference type="Gene3D" id="3.40.50.1820">
    <property type="entry name" value="alpha/beta hydrolase"/>
    <property type="match status" value="1"/>
</dbReference>
<dbReference type="GO" id="GO:0016787">
    <property type="term" value="F:hydrolase activity"/>
    <property type="evidence" value="ECO:0007669"/>
    <property type="project" value="UniProtKB-KW"/>
</dbReference>
<evidence type="ECO:0000256" key="1">
    <source>
        <dbReference type="SAM" id="MobiDB-lite"/>
    </source>
</evidence>
<evidence type="ECO:0000313" key="2">
    <source>
        <dbReference type="EMBL" id="QSG14734.1"/>
    </source>
</evidence>
<dbReference type="Pfam" id="PF00756">
    <property type="entry name" value="Esterase"/>
    <property type="match status" value="1"/>
</dbReference>
<organism evidence="2 3">
    <name type="scientific">Halapricum desulfuricans</name>
    <dbReference type="NCBI Taxonomy" id="2841257"/>
    <lineage>
        <taxon>Archaea</taxon>
        <taxon>Methanobacteriati</taxon>
        <taxon>Methanobacteriota</taxon>
        <taxon>Stenosarchaea group</taxon>
        <taxon>Halobacteria</taxon>
        <taxon>Halobacteriales</taxon>
        <taxon>Haloarculaceae</taxon>
        <taxon>Halapricum</taxon>
    </lineage>
</organism>
<sequence>METTDTDTKTDGESGTETTSDEQSTETTADGERDGETTTSSDDAPAYPTGEITTMSVEMPQFDNRTRTVRVYTPPGYFESDRSYPVVYMQDGQNLFDNETAYNVEWQVDETMDRLAHEKNRSAIVVGVDNGGGDRITEYVPPELGEPGQTKNGDRYAAFLAETVKPMIDETYRTQPDRAAIMGSSLGGSISVYTAFEYPETFPYAAGLSTASPPANVTASYLNETGAGPERVYMDWGLEEGPRSEMFAQRNQAFATNIQHLGYEPGETLLTVIDEDGTHSEFAWRERFPRAVQWILTGEDPAA</sequence>
<gene>
    <name evidence="2" type="ORF">HSEST_1201</name>
</gene>
<dbReference type="GeneID" id="68857837"/>
<feature type="compositionally biased region" description="Basic and acidic residues" evidence="1">
    <location>
        <begin position="1"/>
        <end position="12"/>
    </location>
</feature>
<reference evidence="2 3" key="1">
    <citation type="submission" date="2020-11" db="EMBL/GenBank/DDBJ databases">
        <title>Carbohydrate-dependent, anaerobic sulfur respiration: A novel catabolism in halophilic archaea.</title>
        <authorList>
            <person name="Sorokin D.Y."/>
            <person name="Messina E."/>
            <person name="Smedile F."/>
            <person name="La Cono V."/>
            <person name="Hallsworth J.E."/>
            <person name="Yakimov M.M."/>
        </authorList>
    </citation>
    <scope>NUCLEOTIDE SEQUENCE [LARGE SCALE GENOMIC DNA]</scope>
    <source>
        <strain evidence="2 3">HSR-Est</strain>
    </source>
</reference>
<keyword evidence="3" id="KW-1185">Reference proteome</keyword>
<dbReference type="InterPro" id="IPR029058">
    <property type="entry name" value="AB_hydrolase_fold"/>
</dbReference>
<dbReference type="InterPro" id="IPR050583">
    <property type="entry name" value="Mycobacterial_A85_antigen"/>
</dbReference>
<feature type="region of interest" description="Disordered" evidence="1">
    <location>
        <begin position="1"/>
        <end position="59"/>
    </location>
</feature>
<protein>
    <submittedName>
        <fullName evidence="2">Putative hydrolase of the alpha/beta superfamily</fullName>
    </submittedName>
</protein>